<dbReference type="PANTHER" id="PTHR10434">
    <property type="entry name" value="1-ACYL-SN-GLYCEROL-3-PHOSPHATE ACYLTRANSFERASE"/>
    <property type="match status" value="1"/>
</dbReference>
<dbReference type="InterPro" id="IPR002123">
    <property type="entry name" value="Plipid/glycerol_acylTrfase"/>
</dbReference>
<dbReference type="RefSeq" id="WP_273631017.1">
    <property type="nucleotide sequence ID" value="NZ_CP117167.1"/>
</dbReference>
<comment type="pathway">
    <text evidence="1">Lipid metabolism.</text>
</comment>
<keyword evidence="5 8" id="KW-0012">Acyltransferase</keyword>
<dbReference type="Pfam" id="PF01553">
    <property type="entry name" value="Acyltransferase"/>
    <property type="match status" value="1"/>
</dbReference>
<evidence type="ECO:0000256" key="3">
    <source>
        <dbReference type="ARBA" id="ARBA00022679"/>
    </source>
</evidence>
<dbReference type="Proteomes" id="UP001216139">
    <property type="component" value="Chromosome"/>
</dbReference>
<reference evidence="8 9" key="1">
    <citation type="submission" date="2023-02" db="EMBL/GenBank/DDBJ databases">
        <title>Genome sequence of Mucilaginibacter jinjuensis strain KACC 16571.</title>
        <authorList>
            <person name="Kim S."/>
            <person name="Heo J."/>
            <person name="Kwon S.-W."/>
        </authorList>
    </citation>
    <scope>NUCLEOTIDE SEQUENCE [LARGE SCALE GENOMIC DNA]</scope>
    <source>
        <strain evidence="8 9">KACC 16571</strain>
    </source>
</reference>
<keyword evidence="4" id="KW-0443">Lipid metabolism</keyword>
<keyword evidence="6" id="KW-1133">Transmembrane helix</keyword>
<evidence type="ECO:0000259" key="7">
    <source>
        <dbReference type="SMART" id="SM00563"/>
    </source>
</evidence>
<keyword evidence="9" id="KW-1185">Reference proteome</keyword>
<feature type="transmembrane region" description="Helical" evidence="6">
    <location>
        <begin position="12"/>
        <end position="35"/>
    </location>
</feature>
<dbReference type="PANTHER" id="PTHR10434:SF64">
    <property type="entry name" value="1-ACYL-SN-GLYCEROL-3-PHOSPHATE ACYLTRANSFERASE-RELATED"/>
    <property type="match status" value="1"/>
</dbReference>
<dbReference type="CDD" id="cd07989">
    <property type="entry name" value="LPLAT_AGPAT-like"/>
    <property type="match status" value="1"/>
</dbReference>
<organism evidence="8 9">
    <name type="scientific">Mucilaginibacter jinjuensis</name>
    <dbReference type="NCBI Taxonomy" id="1176721"/>
    <lineage>
        <taxon>Bacteria</taxon>
        <taxon>Pseudomonadati</taxon>
        <taxon>Bacteroidota</taxon>
        <taxon>Sphingobacteriia</taxon>
        <taxon>Sphingobacteriales</taxon>
        <taxon>Sphingobacteriaceae</taxon>
        <taxon>Mucilaginibacter</taxon>
    </lineage>
</organism>
<feature type="transmembrane region" description="Helical" evidence="6">
    <location>
        <begin position="47"/>
        <end position="65"/>
    </location>
</feature>
<name>A0ABY7T9Z6_9SPHI</name>
<accession>A0ABY7T9Z6</accession>
<keyword evidence="6" id="KW-0472">Membrane</keyword>
<gene>
    <name evidence="8" type="ORF">PQO05_02265</name>
</gene>
<proteinExistence type="predicted"/>
<evidence type="ECO:0000313" key="8">
    <source>
        <dbReference type="EMBL" id="WCT12756.1"/>
    </source>
</evidence>
<sequence>MKRLFGIILTPIHYILFGLILLVFQPIQWVCYCVFGYRAHKYSVDVLNFFLTSSYLALGNIISFTNKQALPLDRPKIFVANHQSMYDIPPLIWRLSKYHAKFISKIELTKNIPSISYNLKVGGGANIDRKDQRQSITELMKLGARMKENNWSTVIFPEGTRSPNGNVKFFRAAGIATILKKCPDALIVPIAIENSWKMVRYGAYPLSTFEHLKFTVLEPIEPKSGTIEEVVLKAENEIRAFLGQPPAVDTRDKKQETRQE</sequence>
<dbReference type="SMART" id="SM00563">
    <property type="entry name" value="PlsC"/>
    <property type="match status" value="1"/>
</dbReference>
<evidence type="ECO:0000313" key="9">
    <source>
        <dbReference type="Proteomes" id="UP001216139"/>
    </source>
</evidence>
<keyword evidence="6" id="KW-0812">Transmembrane</keyword>
<feature type="domain" description="Phospholipid/glycerol acyltransferase" evidence="7">
    <location>
        <begin position="76"/>
        <end position="195"/>
    </location>
</feature>
<dbReference type="SUPFAM" id="SSF69593">
    <property type="entry name" value="Glycerol-3-phosphate (1)-acyltransferase"/>
    <property type="match status" value="1"/>
</dbReference>
<evidence type="ECO:0000256" key="2">
    <source>
        <dbReference type="ARBA" id="ARBA00022516"/>
    </source>
</evidence>
<evidence type="ECO:0000256" key="6">
    <source>
        <dbReference type="SAM" id="Phobius"/>
    </source>
</evidence>
<dbReference type="GO" id="GO:0016746">
    <property type="term" value="F:acyltransferase activity"/>
    <property type="evidence" value="ECO:0007669"/>
    <property type="project" value="UniProtKB-KW"/>
</dbReference>
<protein>
    <submittedName>
        <fullName evidence="8">Lysophospholipid acyltransferase family protein</fullName>
    </submittedName>
</protein>
<keyword evidence="2" id="KW-0444">Lipid biosynthesis</keyword>
<dbReference type="EMBL" id="CP117167">
    <property type="protein sequence ID" value="WCT12756.1"/>
    <property type="molecule type" value="Genomic_DNA"/>
</dbReference>
<evidence type="ECO:0000256" key="1">
    <source>
        <dbReference type="ARBA" id="ARBA00005189"/>
    </source>
</evidence>
<keyword evidence="3" id="KW-0808">Transferase</keyword>
<evidence type="ECO:0000256" key="5">
    <source>
        <dbReference type="ARBA" id="ARBA00023315"/>
    </source>
</evidence>
<evidence type="ECO:0000256" key="4">
    <source>
        <dbReference type="ARBA" id="ARBA00023098"/>
    </source>
</evidence>